<dbReference type="EMBL" id="MK500610">
    <property type="protein sequence ID" value="QBK94015.1"/>
    <property type="molecule type" value="Genomic_DNA"/>
</dbReference>
<evidence type="ECO:0000313" key="1">
    <source>
        <dbReference type="EMBL" id="QBK94015.1"/>
    </source>
</evidence>
<reference evidence="1" key="1">
    <citation type="journal article" date="2019" name="MBio">
        <title>Virus Genomes from Deep Sea Sediments Expand the Ocean Megavirome and Support Independent Origins of Viral Gigantism.</title>
        <authorList>
            <person name="Backstrom D."/>
            <person name="Yutin N."/>
            <person name="Jorgensen S.L."/>
            <person name="Dharamshi J."/>
            <person name="Homa F."/>
            <person name="Zaremba-Niedwiedzka K."/>
            <person name="Spang A."/>
            <person name="Wolf Y.I."/>
            <person name="Koonin E.V."/>
            <person name="Ettema T.J."/>
        </authorList>
    </citation>
    <scope>NUCLEOTIDE SEQUENCE</scope>
</reference>
<accession>A0A481ZFC3</accession>
<gene>
    <name evidence="1" type="ORF">LCPAC406_03290</name>
</gene>
<sequence length="298" mass="34674">MDPYHGSIKCQSSIKNGSPCKNGAYYKVNEDPTYRCGVHSRKFKDTRIGLNKDPNAKKNKQKLIETRKKETREAMKKNKGRGDVICAKMKMMKEVLYVKSYVNVFPNFRHNGRKDGIGCSSLSPMSLGPVVHGQPGLPDSLNLENFHQGSKVFSSEVDEKGDPTSIFFDEQKKMFKDKIPHRHKEAALKKNVPQYWLWKMKDSTFKRFAYVESRQFYCTYFERLSKDLLDLKKLKDMIEEGWNLQICGYDAINDLTAENAEQYYLDENQPFGHESVLLCLLVLPEELYPWRIHKSEDF</sequence>
<name>A0A481ZFC3_9VIRU</name>
<protein>
    <submittedName>
        <fullName evidence="1">Uncharacterized protein</fullName>
    </submittedName>
</protein>
<proteinExistence type="predicted"/>
<organism evidence="1">
    <name type="scientific">Pithovirus LCPAC406</name>
    <dbReference type="NCBI Taxonomy" id="2506599"/>
    <lineage>
        <taxon>Viruses</taxon>
        <taxon>Pithoviruses</taxon>
    </lineage>
</organism>